<keyword evidence="2 8" id="KW-0813">Transport</keyword>
<dbReference type="GO" id="GO:0044718">
    <property type="term" value="P:siderophore transmembrane transport"/>
    <property type="evidence" value="ECO:0007669"/>
    <property type="project" value="TreeGrafter"/>
</dbReference>
<dbReference type="AlphaFoldDB" id="A0A931E4A5"/>
<dbReference type="GO" id="GO:0015344">
    <property type="term" value="F:siderophore uptake transmembrane transporter activity"/>
    <property type="evidence" value="ECO:0007669"/>
    <property type="project" value="TreeGrafter"/>
</dbReference>
<dbReference type="PANTHER" id="PTHR30069:SF29">
    <property type="entry name" value="HEMOGLOBIN AND HEMOGLOBIN-HAPTOGLOBIN-BINDING PROTEIN 1-RELATED"/>
    <property type="match status" value="1"/>
</dbReference>
<feature type="domain" description="TonB-dependent receptor plug" evidence="10">
    <location>
        <begin position="114"/>
        <end position="236"/>
    </location>
</feature>
<sequence>MKKLLLLFAFIAATLVSTAQNVAVTGKVSNSAGSGIEGINVLVKGSSKGTITKADGSFNLSAPSNGTLVFSGVGYAQREIAIDGQSTINVTLSESQNELNTVVVTALGVSKQARKLGYAVTSVSGDAMNKARETNIANSLGGQVAGLSVRGTNSGPGGTSKLLLRGLPSMTGSGSPLFVINGIPMDNSQRGSAGEWGGSDNGDGINNINPDDVESITVLKGQAASALYGSRATNGVIMITTKGGKKGRKDFSVEYNLNYMADMAMNLTDFQYVYGQGDQGAKPATQTDAINTAYSAWGPKLDGSQILGYDGKNYTYSAVKDNIQNFYQTGNSLTNSIALSKSSETGSFRIGLTYLNNTGIVRNSGLKRYSISLNADQNITEKLSVQAYINFINQESENIAALSDAPMNVNNVRFLAPNIDQATLAPGYDLTTGLETVVGGIYSQNPWFVVNKSQNNIGRKRMISSVALKYNFTDWLYAQARVGYDLIHDNAFKIEPWGTAYRNTTVNNVFASGYLQNLDKSERFELNVDGIVGASKKFNSIEVNALVGANLRKNQYSMSHLYGGPFIQKDFYSYNNLYNKFSEYDNWATEVHSAYYSIDATYNNFLTLGTTGRYDAYSTLPVNNNTVFVPAVTGGFIFSELLKNPGILQFGKLRASYASTSNELSEAYRTQIYYSLQTNNYNGIPLGTYDLSLPNGLLKPFVVNEIELGTELHFFKGKLNLDVAWFTKKTKNEIMGATISRSSGYGSGYVSTGSTKNSGIEILISGTVVKSGNFSWKPSLNITKVQNKILSTTEDNSNINLGQARETLGNLITAYVVGLRGPQILGYDYRRDAAGNIVVDGSGIPLAAATVTPLGSVLPTFYGGFNNEFTLTRDISFSFLVDYNFGNKVISMTSRSAMSAGLLKETLVGREGGLVVDGVTESGEKNTTNVSAQSYYTALASRITALHVKDGDFVKLRQVALTYNFPAKTIQRTKVFKGAQLSFTARNLFILYKKAENIDPEESFGSSINYYGIEGRNLPSARSIGVNLKVTF</sequence>
<evidence type="ECO:0000259" key="10">
    <source>
        <dbReference type="Pfam" id="PF07715"/>
    </source>
</evidence>
<keyword evidence="6 8" id="KW-0472">Membrane</keyword>
<reference evidence="11" key="1">
    <citation type="submission" date="2020-11" db="EMBL/GenBank/DDBJ databases">
        <title>Bacterial whole genome sequence for Panacibacter sp. DH6.</title>
        <authorList>
            <person name="Le V."/>
            <person name="Ko S."/>
            <person name="Ahn C.-Y."/>
            <person name="Oh H.-M."/>
        </authorList>
    </citation>
    <scope>NUCLEOTIDE SEQUENCE</scope>
    <source>
        <strain evidence="11">DH6</strain>
    </source>
</reference>
<dbReference type="Pfam" id="PF13715">
    <property type="entry name" value="CarbopepD_reg_2"/>
    <property type="match status" value="1"/>
</dbReference>
<dbReference type="InterPro" id="IPR036942">
    <property type="entry name" value="Beta-barrel_TonB_sf"/>
</dbReference>
<comment type="caution">
    <text evidence="11">The sequence shown here is derived from an EMBL/GenBank/DDBJ whole genome shotgun (WGS) entry which is preliminary data.</text>
</comment>
<dbReference type="InterPro" id="IPR023996">
    <property type="entry name" value="TonB-dep_OMP_SusC/RagA"/>
</dbReference>
<organism evidence="11 12">
    <name type="scientific">Panacibacter microcysteis</name>
    <dbReference type="NCBI Taxonomy" id="2793269"/>
    <lineage>
        <taxon>Bacteria</taxon>
        <taxon>Pseudomonadati</taxon>
        <taxon>Bacteroidota</taxon>
        <taxon>Chitinophagia</taxon>
        <taxon>Chitinophagales</taxon>
        <taxon>Chitinophagaceae</taxon>
        <taxon>Panacibacter</taxon>
    </lineage>
</organism>
<feature type="chain" id="PRO_5038107947" evidence="9">
    <location>
        <begin position="20"/>
        <end position="1032"/>
    </location>
</feature>
<protein>
    <submittedName>
        <fullName evidence="11">SusC/RagA family TonB-linked outer membrane protein</fullName>
    </submittedName>
</protein>
<comment type="similarity">
    <text evidence="8">Belongs to the TonB-dependent receptor family.</text>
</comment>
<dbReference type="NCBIfam" id="TIGR04057">
    <property type="entry name" value="SusC_RagA_signa"/>
    <property type="match status" value="1"/>
</dbReference>
<evidence type="ECO:0000313" key="12">
    <source>
        <dbReference type="Proteomes" id="UP000628448"/>
    </source>
</evidence>
<name>A0A931E4A5_9BACT</name>
<dbReference type="InterPro" id="IPR039426">
    <property type="entry name" value="TonB-dep_rcpt-like"/>
</dbReference>
<dbReference type="NCBIfam" id="TIGR04056">
    <property type="entry name" value="OMP_RagA_SusC"/>
    <property type="match status" value="1"/>
</dbReference>
<dbReference type="InterPro" id="IPR008969">
    <property type="entry name" value="CarboxyPept-like_regulatory"/>
</dbReference>
<evidence type="ECO:0000256" key="2">
    <source>
        <dbReference type="ARBA" id="ARBA00022448"/>
    </source>
</evidence>
<evidence type="ECO:0000256" key="7">
    <source>
        <dbReference type="ARBA" id="ARBA00023237"/>
    </source>
</evidence>
<dbReference type="Gene3D" id="2.40.170.20">
    <property type="entry name" value="TonB-dependent receptor, beta-barrel domain"/>
    <property type="match status" value="1"/>
</dbReference>
<dbReference type="InterPro" id="IPR023997">
    <property type="entry name" value="TonB-dep_OMP_SusC/RagA_CS"/>
</dbReference>
<evidence type="ECO:0000256" key="6">
    <source>
        <dbReference type="ARBA" id="ARBA00023136"/>
    </source>
</evidence>
<dbReference type="SUPFAM" id="SSF56935">
    <property type="entry name" value="Porins"/>
    <property type="match status" value="1"/>
</dbReference>
<dbReference type="InterPro" id="IPR012910">
    <property type="entry name" value="Plug_dom"/>
</dbReference>
<keyword evidence="7 8" id="KW-0998">Cell outer membrane</keyword>
<evidence type="ECO:0000256" key="5">
    <source>
        <dbReference type="ARBA" id="ARBA00022729"/>
    </source>
</evidence>
<dbReference type="Pfam" id="PF07715">
    <property type="entry name" value="Plug"/>
    <property type="match status" value="1"/>
</dbReference>
<dbReference type="RefSeq" id="WP_196988985.1">
    <property type="nucleotide sequence ID" value="NZ_JADWYR010000001.1"/>
</dbReference>
<evidence type="ECO:0000256" key="3">
    <source>
        <dbReference type="ARBA" id="ARBA00022452"/>
    </source>
</evidence>
<comment type="subcellular location">
    <subcellularLocation>
        <location evidence="1 8">Cell outer membrane</location>
        <topology evidence="1 8">Multi-pass membrane protein</topology>
    </subcellularLocation>
</comment>
<dbReference type="Gene3D" id="2.60.40.1120">
    <property type="entry name" value="Carboxypeptidase-like, regulatory domain"/>
    <property type="match status" value="1"/>
</dbReference>
<evidence type="ECO:0000256" key="4">
    <source>
        <dbReference type="ARBA" id="ARBA00022692"/>
    </source>
</evidence>
<dbReference type="Gene3D" id="2.170.130.10">
    <property type="entry name" value="TonB-dependent receptor, plug domain"/>
    <property type="match status" value="1"/>
</dbReference>
<keyword evidence="4 8" id="KW-0812">Transmembrane</keyword>
<accession>A0A931E4A5</accession>
<dbReference type="GO" id="GO:0009279">
    <property type="term" value="C:cell outer membrane"/>
    <property type="evidence" value="ECO:0007669"/>
    <property type="project" value="UniProtKB-SubCell"/>
</dbReference>
<evidence type="ECO:0000256" key="1">
    <source>
        <dbReference type="ARBA" id="ARBA00004571"/>
    </source>
</evidence>
<proteinExistence type="inferred from homology"/>
<keyword evidence="12" id="KW-1185">Reference proteome</keyword>
<keyword evidence="3 8" id="KW-1134">Transmembrane beta strand</keyword>
<gene>
    <name evidence="11" type="ORF">I5907_01525</name>
</gene>
<dbReference type="InterPro" id="IPR037066">
    <property type="entry name" value="Plug_dom_sf"/>
</dbReference>
<evidence type="ECO:0000256" key="8">
    <source>
        <dbReference type="PROSITE-ProRule" id="PRU01360"/>
    </source>
</evidence>
<dbReference type="Proteomes" id="UP000628448">
    <property type="component" value="Unassembled WGS sequence"/>
</dbReference>
<dbReference type="PROSITE" id="PS52016">
    <property type="entry name" value="TONB_DEPENDENT_REC_3"/>
    <property type="match status" value="1"/>
</dbReference>
<dbReference type="EMBL" id="JADWYR010000001">
    <property type="protein sequence ID" value="MBG9374899.1"/>
    <property type="molecule type" value="Genomic_DNA"/>
</dbReference>
<feature type="signal peptide" evidence="9">
    <location>
        <begin position="1"/>
        <end position="19"/>
    </location>
</feature>
<dbReference type="SUPFAM" id="SSF49464">
    <property type="entry name" value="Carboxypeptidase regulatory domain-like"/>
    <property type="match status" value="1"/>
</dbReference>
<dbReference type="PANTHER" id="PTHR30069">
    <property type="entry name" value="TONB-DEPENDENT OUTER MEMBRANE RECEPTOR"/>
    <property type="match status" value="1"/>
</dbReference>
<keyword evidence="5 9" id="KW-0732">Signal</keyword>
<evidence type="ECO:0000256" key="9">
    <source>
        <dbReference type="SAM" id="SignalP"/>
    </source>
</evidence>
<evidence type="ECO:0000313" key="11">
    <source>
        <dbReference type="EMBL" id="MBG9374899.1"/>
    </source>
</evidence>